<evidence type="ECO:0000313" key="4">
    <source>
        <dbReference type="EMBL" id="KAF0324970.1"/>
    </source>
</evidence>
<dbReference type="EMBL" id="WOWK01000040">
    <property type="protein sequence ID" value="KAF0324970.1"/>
    <property type="molecule type" value="Genomic_DNA"/>
</dbReference>
<keyword evidence="3" id="KW-0560">Oxidoreductase</keyword>
<comment type="caution">
    <text evidence="4">The sequence shown here is derived from an EMBL/GenBank/DDBJ whole genome shotgun (WGS) entry which is preliminary data.</text>
</comment>
<name>A0A8H3ZV95_9PEZI</name>
<keyword evidence="5" id="KW-1185">Reference proteome</keyword>
<dbReference type="InterPro" id="IPR057571">
    <property type="entry name" value="SDR_PhqE-like"/>
</dbReference>
<evidence type="ECO:0008006" key="6">
    <source>
        <dbReference type="Google" id="ProtNLM"/>
    </source>
</evidence>
<dbReference type="InterPro" id="IPR051122">
    <property type="entry name" value="SDR_DHRS6-like"/>
</dbReference>
<gene>
    <name evidence="4" type="ORF">GQ607_007863</name>
</gene>
<evidence type="ECO:0000256" key="1">
    <source>
        <dbReference type="ARBA" id="ARBA00006484"/>
    </source>
</evidence>
<evidence type="ECO:0000256" key="2">
    <source>
        <dbReference type="ARBA" id="ARBA00022857"/>
    </source>
</evidence>
<organism evidence="4 5">
    <name type="scientific">Colletotrichum asianum</name>
    <dbReference type="NCBI Taxonomy" id="702518"/>
    <lineage>
        <taxon>Eukaryota</taxon>
        <taxon>Fungi</taxon>
        <taxon>Dikarya</taxon>
        <taxon>Ascomycota</taxon>
        <taxon>Pezizomycotina</taxon>
        <taxon>Sordariomycetes</taxon>
        <taxon>Hypocreomycetidae</taxon>
        <taxon>Glomerellales</taxon>
        <taxon>Glomerellaceae</taxon>
        <taxon>Colletotrichum</taxon>
        <taxon>Colletotrichum gloeosporioides species complex</taxon>
    </lineage>
</organism>
<dbReference type="Pfam" id="PF23441">
    <property type="entry name" value="SDR"/>
    <property type="match status" value="1"/>
</dbReference>
<sequence>MSNKYNKLAGKHVLVIGGSTGIGFGVAEAVLAAGASVTISSSSSSKLSTAVAKLQSAIQSHPSSQKVQSFTADLSGPDAEERLEVVFKQAGLINHVVFTAADSLSLMMLQDLTPDKILAACQMRLVAPLMAIKVAARYLPKTNESSFIITSGSAAHKSTPGWSVVSYFTAGLQGMVKQLAVELKPLRVNAVAPGHVDTELWDHMSVEEKQAMVKGVEGTVPTGQFGRVEDVVEAYLWLLKDRNATGTVAATDGGSMVV</sequence>
<dbReference type="GO" id="GO:0016491">
    <property type="term" value="F:oxidoreductase activity"/>
    <property type="evidence" value="ECO:0007669"/>
    <property type="project" value="UniProtKB-KW"/>
</dbReference>
<comment type="similarity">
    <text evidence="1">Belongs to the short-chain dehydrogenases/reductases (SDR) family.</text>
</comment>
<dbReference type="OrthoDB" id="294295at2759"/>
<dbReference type="Gene3D" id="3.40.50.720">
    <property type="entry name" value="NAD(P)-binding Rossmann-like Domain"/>
    <property type="match status" value="1"/>
</dbReference>
<keyword evidence="2" id="KW-0521">NADP</keyword>
<dbReference type="Proteomes" id="UP000434172">
    <property type="component" value="Unassembled WGS sequence"/>
</dbReference>
<dbReference type="CDD" id="cd05233">
    <property type="entry name" value="SDR_c"/>
    <property type="match status" value="1"/>
</dbReference>
<dbReference type="PANTHER" id="PTHR43477">
    <property type="entry name" value="DIHYDROANTICAPSIN 7-DEHYDROGENASE"/>
    <property type="match status" value="1"/>
</dbReference>
<proteinExistence type="inferred from homology"/>
<dbReference type="PANTHER" id="PTHR43477:SF1">
    <property type="entry name" value="DIHYDROANTICAPSIN 7-DEHYDROGENASE"/>
    <property type="match status" value="1"/>
</dbReference>
<dbReference type="InterPro" id="IPR036291">
    <property type="entry name" value="NAD(P)-bd_dom_sf"/>
</dbReference>
<dbReference type="AlphaFoldDB" id="A0A8H3ZV95"/>
<dbReference type="InterPro" id="IPR002347">
    <property type="entry name" value="SDR_fam"/>
</dbReference>
<accession>A0A8H3ZV95</accession>
<protein>
    <recommendedName>
        <fullName evidence="6">Short chain dehydrogenase</fullName>
    </recommendedName>
</protein>
<evidence type="ECO:0000313" key="5">
    <source>
        <dbReference type="Proteomes" id="UP000434172"/>
    </source>
</evidence>
<reference evidence="4 5" key="1">
    <citation type="submission" date="2019-12" db="EMBL/GenBank/DDBJ databases">
        <title>A genome sequence resource for the geographically widespread anthracnose pathogen Colletotrichum asianum.</title>
        <authorList>
            <person name="Meng Y."/>
        </authorList>
    </citation>
    <scope>NUCLEOTIDE SEQUENCE [LARGE SCALE GENOMIC DNA]</scope>
    <source>
        <strain evidence="4 5">ICMP 18580</strain>
    </source>
</reference>
<dbReference type="SUPFAM" id="SSF51735">
    <property type="entry name" value="NAD(P)-binding Rossmann-fold domains"/>
    <property type="match status" value="1"/>
</dbReference>
<dbReference type="PRINTS" id="PR00081">
    <property type="entry name" value="GDHRDH"/>
</dbReference>
<evidence type="ECO:0000256" key="3">
    <source>
        <dbReference type="ARBA" id="ARBA00023002"/>
    </source>
</evidence>